<comment type="catalytic activity">
    <reaction evidence="1">
        <text>S-(5-deoxy-D-ribos-5-yl)-L-homocysteine = (S)-4,5-dihydroxypentane-2,3-dione + L-homocysteine</text>
        <dbReference type="Rhea" id="RHEA:17753"/>
        <dbReference type="ChEBI" id="CHEBI:29484"/>
        <dbReference type="ChEBI" id="CHEBI:58195"/>
        <dbReference type="ChEBI" id="CHEBI:58199"/>
        <dbReference type="EC" id="4.4.1.21"/>
    </reaction>
</comment>
<dbReference type="InterPro" id="IPR037005">
    <property type="entry name" value="LuxS_sf"/>
</dbReference>
<keyword evidence="11 15" id="KW-0456">Lyase</keyword>
<evidence type="ECO:0000256" key="12">
    <source>
        <dbReference type="ARBA" id="ARBA00024654"/>
    </source>
</evidence>
<keyword evidence="8" id="KW-0479">Metal-binding</keyword>
<dbReference type="Proteomes" id="UP000187651">
    <property type="component" value="Unassembled WGS sequence"/>
</dbReference>
<comment type="cofactor">
    <cofactor evidence="2">
        <name>Fe cation</name>
        <dbReference type="ChEBI" id="CHEBI:24875"/>
    </cofactor>
</comment>
<dbReference type="PRINTS" id="PR01487">
    <property type="entry name" value="LUXSPROTEIN"/>
</dbReference>
<dbReference type="InterPro" id="IPR003815">
    <property type="entry name" value="S-ribosylhomocysteinase"/>
</dbReference>
<proteinExistence type="inferred from homology"/>
<dbReference type="GO" id="GO:0009372">
    <property type="term" value="P:quorum sensing"/>
    <property type="evidence" value="ECO:0007669"/>
    <property type="project" value="UniProtKB-KW"/>
</dbReference>
<evidence type="ECO:0000256" key="5">
    <source>
        <dbReference type="ARBA" id="ARBA00012240"/>
    </source>
</evidence>
<evidence type="ECO:0000256" key="1">
    <source>
        <dbReference type="ARBA" id="ARBA00000297"/>
    </source>
</evidence>
<gene>
    <name evidence="15" type="ORF">SAMN05216544_0105</name>
</gene>
<name>A0A1G9SV91_9FIRM</name>
<dbReference type="RefSeq" id="WP_027431934.1">
    <property type="nucleotide sequence ID" value="NZ_FNHZ01000001.1"/>
</dbReference>
<dbReference type="Gene3D" id="3.30.1360.80">
    <property type="entry name" value="S-ribosylhomocysteinase (LuxS)"/>
    <property type="match status" value="1"/>
</dbReference>
<accession>A0A1G9SV91</accession>
<dbReference type="OrthoDB" id="9788129at2"/>
<evidence type="ECO:0000256" key="11">
    <source>
        <dbReference type="ARBA" id="ARBA00023239"/>
    </source>
</evidence>
<comment type="similarity">
    <text evidence="3">Belongs to the LuxS family.</text>
</comment>
<evidence type="ECO:0000256" key="9">
    <source>
        <dbReference type="ARBA" id="ARBA00022929"/>
    </source>
</evidence>
<evidence type="ECO:0000256" key="13">
    <source>
        <dbReference type="ARBA" id="ARBA00030600"/>
    </source>
</evidence>
<evidence type="ECO:0000313" key="15">
    <source>
        <dbReference type="EMBL" id="SDM39340.1"/>
    </source>
</evidence>
<evidence type="ECO:0000256" key="14">
    <source>
        <dbReference type="ARBA" id="ARBA00031777"/>
    </source>
</evidence>
<dbReference type="PANTHER" id="PTHR35799:SF1">
    <property type="entry name" value="S-RIBOSYLHOMOCYSTEINE LYASE"/>
    <property type="match status" value="1"/>
</dbReference>
<dbReference type="GO" id="GO:0043768">
    <property type="term" value="F:S-ribosylhomocysteine lyase activity"/>
    <property type="evidence" value="ECO:0007669"/>
    <property type="project" value="UniProtKB-EC"/>
</dbReference>
<organism evidence="15 16">
    <name type="scientific">Lachnospira pectinoschiza</name>
    <dbReference type="NCBI Taxonomy" id="28052"/>
    <lineage>
        <taxon>Bacteria</taxon>
        <taxon>Bacillati</taxon>
        <taxon>Bacillota</taxon>
        <taxon>Clostridia</taxon>
        <taxon>Lachnospirales</taxon>
        <taxon>Lachnospiraceae</taxon>
        <taxon>Lachnospira</taxon>
    </lineage>
</organism>
<dbReference type="InterPro" id="IPR011249">
    <property type="entry name" value="Metalloenz_LuxS/M16"/>
</dbReference>
<keyword evidence="16" id="KW-1185">Reference proteome</keyword>
<dbReference type="AlphaFoldDB" id="A0A1G9SV91"/>
<evidence type="ECO:0000256" key="4">
    <source>
        <dbReference type="ARBA" id="ARBA00011738"/>
    </source>
</evidence>
<dbReference type="GO" id="GO:0005506">
    <property type="term" value="F:iron ion binding"/>
    <property type="evidence" value="ECO:0007669"/>
    <property type="project" value="InterPro"/>
</dbReference>
<evidence type="ECO:0000256" key="6">
    <source>
        <dbReference type="ARBA" id="ARBA00015130"/>
    </source>
</evidence>
<evidence type="ECO:0000256" key="3">
    <source>
        <dbReference type="ARBA" id="ARBA00007311"/>
    </source>
</evidence>
<evidence type="ECO:0000256" key="7">
    <source>
        <dbReference type="ARBA" id="ARBA00022654"/>
    </source>
</evidence>
<dbReference type="NCBIfam" id="NF002604">
    <property type="entry name" value="PRK02260.1-4"/>
    <property type="match status" value="1"/>
</dbReference>
<evidence type="ECO:0000313" key="16">
    <source>
        <dbReference type="Proteomes" id="UP000187651"/>
    </source>
</evidence>
<dbReference type="EMBL" id="FNHZ01000001">
    <property type="protein sequence ID" value="SDM39340.1"/>
    <property type="molecule type" value="Genomic_DNA"/>
</dbReference>
<comment type="subunit">
    <text evidence="4">Homodimer.</text>
</comment>
<reference evidence="16" key="1">
    <citation type="submission" date="2016-10" db="EMBL/GenBank/DDBJ databases">
        <authorList>
            <person name="Varghese N."/>
            <person name="Submissions S."/>
        </authorList>
    </citation>
    <scope>NUCLEOTIDE SEQUENCE [LARGE SCALE GENOMIC DNA]</scope>
    <source>
        <strain evidence="16">M83</strain>
    </source>
</reference>
<sequence length="159" mass="18208">MEKIASFKVNHLDLLTGVYVSRKDHVGAETITTFDLRFTRPNVEPPMDNPGLHTIEHLWATFFRNHEEWGPKTIYFGPMGCRTGFYVIFAGDLKSEDIIPVLREAADFALAFNDEIPGATPRDCGNYLDNNLNLAKIYIRKFKSEVLDRPTLDRLSYPQ</sequence>
<comment type="function">
    <text evidence="12">Involved in the synthesis of autoinducer 2 (AI-2) which is secreted by bacteria and is used to communicate both the cell density and the metabolic potential of the environment. The regulation of gene expression in response to changes in cell density is called quorum sensing. Catalyzes the transformation of S-ribosylhomocysteine (RHC) to homocysteine (HC) and 4,5-dihydroxy-2,3-pentadione (DPD).</text>
</comment>
<evidence type="ECO:0000256" key="10">
    <source>
        <dbReference type="ARBA" id="ARBA00023004"/>
    </source>
</evidence>
<dbReference type="PANTHER" id="PTHR35799">
    <property type="entry name" value="S-RIBOSYLHOMOCYSTEINE LYASE"/>
    <property type="match status" value="1"/>
</dbReference>
<keyword evidence="10" id="KW-0408">Iron</keyword>
<keyword evidence="7" id="KW-0673">Quorum sensing</keyword>
<keyword evidence="9" id="KW-0071">Autoinducer synthesis</keyword>
<protein>
    <recommendedName>
        <fullName evidence="6">S-ribosylhomocysteine lyase</fullName>
        <ecNumber evidence="5">4.4.1.21</ecNumber>
    </recommendedName>
    <alternativeName>
        <fullName evidence="13">AI-2 synthesis protein</fullName>
    </alternativeName>
    <alternativeName>
        <fullName evidence="14">Autoinducer-2 production protein LuxS</fullName>
    </alternativeName>
</protein>
<dbReference type="EC" id="4.4.1.21" evidence="5"/>
<evidence type="ECO:0000256" key="2">
    <source>
        <dbReference type="ARBA" id="ARBA00001962"/>
    </source>
</evidence>
<dbReference type="SUPFAM" id="SSF63411">
    <property type="entry name" value="LuxS/MPP-like metallohydrolase"/>
    <property type="match status" value="1"/>
</dbReference>
<dbReference type="Pfam" id="PF02664">
    <property type="entry name" value="LuxS"/>
    <property type="match status" value="1"/>
</dbReference>
<evidence type="ECO:0000256" key="8">
    <source>
        <dbReference type="ARBA" id="ARBA00022723"/>
    </source>
</evidence>